<evidence type="ECO:0000256" key="3">
    <source>
        <dbReference type="ARBA" id="ARBA00008388"/>
    </source>
</evidence>
<sequence length="511" mass="58467">MHQVLEWKKAGPKHTENGGVFYDIENHAGSDEACVGAAVRGFLARGPRARAFRRQFPVQSSMSVRSAGQYPEEYTGSAYASRPVAGSRRRFMTGFVSNLTHFRSRAERRGRRSAPLVCAARRRVQLWACHEDEAARASAPRTDTSGSAGSTALKPPVPYGSMLERERSERPGNAVVLGLRNFFRESRAIALDVYDRLRGVDERQRLPGALGLTLDDDAIAERERRRDADTGYLSQAPWISRAPYQLACRFLDLAFPNRPIARFWFLETVARMPYFSYLSVLHLYETFNWLHVAELRRTHFAEEWNELHHLLIMSALGGDAKWSDRFLAYHLSIVYYWLLVVLYIVSPRLSYNFSELLEKHAVDTYSQFLVENEARLRTLPAPDIAIRYYKNDAAYAFGNFGFTNGPTTEVSRPPVTTLYDVFQNICLDEEEHVKTMEACQNYDFVAQLTSSPYLREPFDQDGMSEPHTGAEEKLPSDDRNRNGWNRWAETVNRAERQRAPQARRDDSGPTR</sequence>
<comment type="caution">
    <text evidence="15">The sequence shown here is derived from an EMBL/GenBank/DDBJ whole genome shotgun (WGS) entry which is preliminary data.</text>
</comment>
<reference evidence="15 16" key="1">
    <citation type="journal article" date="2020" name="J. Phycol.">
        <title>Comparative genome analysis reveals Cyanidiococcus gen. nov., a new extremophilic red algal genus sister to Cyanidioschyzon (Cyanidioschyzonaceae, Rhodophyta).</title>
        <authorList>
            <person name="Liu S.-L."/>
            <person name="Chiang Y.-R."/>
            <person name="Yoon H.S."/>
            <person name="Fu H.-Y."/>
        </authorList>
    </citation>
    <scope>NUCLEOTIDE SEQUENCE [LARGE SCALE GENOMIC DNA]</scope>
    <source>
        <strain evidence="15 16">THAL066</strain>
    </source>
</reference>
<feature type="compositionally biased region" description="Basic and acidic residues" evidence="13">
    <location>
        <begin position="468"/>
        <end position="481"/>
    </location>
</feature>
<dbReference type="Gene3D" id="1.20.1260.140">
    <property type="entry name" value="Alternative oxidase"/>
    <property type="match status" value="1"/>
</dbReference>
<evidence type="ECO:0000256" key="12">
    <source>
        <dbReference type="ARBA" id="ARBA00023136"/>
    </source>
</evidence>
<dbReference type="EMBL" id="VWRR01000011">
    <property type="protein sequence ID" value="KAF6002271.1"/>
    <property type="molecule type" value="Genomic_DNA"/>
</dbReference>
<dbReference type="PANTHER" id="PTHR31803:SF19">
    <property type="entry name" value="UBIQUINOL OXIDASE"/>
    <property type="match status" value="1"/>
</dbReference>
<evidence type="ECO:0000313" key="15">
    <source>
        <dbReference type="EMBL" id="KAF6002271.1"/>
    </source>
</evidence>
<comment type="cofactor">
    <cofactor evidence="1">
        <name>Fe cation</name>
        <dbReference type="ChEBI" id="CHEBI:24875"/>
    </cofactor>
</comment>
<dbReference type="PANTHER" id="PTHR31803">
    <property type="entry name" value="ALTERNATIVE OXIDASE"/>
    <property type="match status" value="1"/>
</dbReference>
<evidence type="ECO:0000256" key="7">
    <source>
        <dbReference type="ARBA" id="ARBA00022723"/>
    </source>
</evidence>
<evidence type="ECO:0000256" key="10">
    <source>
        <dbReference type="ARBA" id="ARBA00023002"/>
    </source>
</evidence>
<organism evidence="15 16">
    <name type="scientific">Cyanidiococcus yangmingshanensis</name>
    <dbReference type="NCBI Taxonomy" id="2690220"/>
    <lineage>
        <taxon>Eukaryota</taxon>
        <taxon>Rhodophyta</taxon>
        <taxon>Bangiophyceae</taxon>
        <taxon>Cyanidiales</taxon>
        <taxon>Cyanidiaceae</taxon>
        <taxon>Cyanidiococcus</taxon>
    </lineage>
</organism>
<evidence type="ECO:0000256" key="13">
    <source>
        <dbReference type="SAM" id="MobiDB-lite"/>
    </source>
</evidence>
<gene>
    <name evidence="15" type="ORF">F1559_003671</name>
</gene>
<evidence type="ECO:0000256" key="5">
    <source>
        <dbReference type="ARBA" id="ARBA00022660"/>
    </source>
</evidence>
<evidence type="ECO:0000256" key="1">
    <source>
        <dbReference type="ARBA" id="ARBA00001962"/>
    </source>
</evidence>
<keyword evidence="11" id="KW-0408">Iron</keyword>
<feature type="compositionally biased region" description="Basic and acidic residues" evidence="13">
    <location>
        <begin position="492"/>
        <end position="511"/>
    </location>
</feature>
<evidence type="ECO:0008006" key="17">
    <source>
        <dbReference type="Google" id="ProtNLM"/>
    </source>
</evidence>
<keyword evidence="8" id="KW-0249">Electron transport</keyword>
<keyword evidence="7" id="KW-0479">Metal-binding</keyword>
<keyword evidence="12 14" id="KW-0472">Membrane</keyword>
<dbReference type="GO" id="GO:0016020">
    <property type="term" value="C:membrane"/>
    <property type="evidence" value="ECO:0007669"/>
    <property type="project" value="UniProtKB-SubCell"/>
</dbReference>
<dbReference type="InterPro" id="IPR002680">
    <property type="entry name" value="AOX"/>
</dbReference>
<keyword evidence="5" id="KW-0679">Respiratory chain</keyword>
<dbReference type="GO" id="GO:0009916">
    <property type="term" value="F:alternative oxidase activity"/>
    <property type="evidence" value="ECO:0007669"/>
    <property type="project" value="InterPro"/>
</dbReference>
<dbReference type="InterPro" id="IPR038659">
    <property type="entry name" value="AOX_sf"/>
</dbReference>
<keyword evidence="6 14" id="KW-0812">Transmembrane</keyword>
<name>A0A7J7IIY7_9RHOD</name>
<dbReference type="GO" id="GO:0005739">
    <property type="term" value="C:mitochondrion"/>
    <property type="evidence" value="ECO:0007669"/>
    <property type="project" value="TreeGrafter"/>
</dbReference>
<keyword evidence="10" id="KW-0560">Oxidoreductase</keyword>
<feature type="transmembrane region" description="Helical" evidence="14">
    <location>
        <begin position="326"/>
        <end position="345"/>
    </location>
</feature>
<feature type="compositionally biased region" description="Polar residues" evidence="13">
    <location>
        <begin position="141"/>
        <end position="150"/>
    </location>
</feature>
<protein>
    <recommendedName>
        <fullName evidence="17">Alternative oxidase, mitochondrial</fullName>
    </recommendedName>
</protein>
<comment type="similarity">
    <text evidence="3">Belongs to the alternative oxidase family.</text>
</comment>
<evidence type="ECO:0000313" key="16">
    <source>
        <dbReference type="Proteomes" id="UP000530660"/>
    </source>
</evidence>
<proteinExistence type="inferred from homology"/>
<keyword evidence="4" id="KW-0813">Transport</keyword>
<dbReference type="AlphaFoldDB" id="A0A7J7IIY7"/>
<evidence type="ECO:0000256" key="14">
    <source>
        <dbReference type="SAM" id="Phobius"/>
    </source>
</evidence>
<evidence type="ECO:0000256" key="9">
    <source>
        <dbReference type="ARBA" id="ARBA00022989"/>
    </source>
</evidence>
<dbReference type="Proteomes" id="UP000530660">
    <property type="component" value="Unassembled WGS sequence"/>
</dbReference>
<evidence type="ECO:0000256" key="2">
    <source>
        <dbReference type="ARBA" id="ARBA00004370"/>
    </source>
</evidence>
<dbReference type="Pfam" id="PF01786">
    <property type="entry name" value="AOX"/>
    <property type="match status" value="1"/>
</dbReference>
<feature type="region of interest" description="Disordered" evidence="13">
    <location>
        <begin position="455"/>
        <end position="511"/>
    </location>
</feature>
<dbReference type="OrthoDB" id="4493at2759"/>
<dbReference type="GO" id="GO:0046872">
    <property type="term" value="F:metal ion binding"/>
    <property type="evidence" value="ECO:0007669"/>
    <property type="project" value="UniProtKB-KW"/>
</dbReference>
<keyword evidence="16" id="KW-1185">Reference proteome</keyword>
<feature type="region of interest" description="Disordered" evidence="13">
    <location>
        <begin position="135"/>
        <end position="157"/>
    </location>
</feature>
<keyword evidence="9 14" id="KW-1133">Transmembrane helix</keyword>
<evidence type="ECO:0000256" key="4">
    <source>
        <dbReference type="ARBA" id="ARBA00022448"/>
    </source>
</evidence>
<comment type="subcellular location">
    <subcellularLocation>
        <location evidence="2">Membrane</location>
    </subcellularLocation>
</comment>
<evidence type="ECO:0000256" key="8">
    <source>
        <dbReference type="ARBA" id="ARBA00022982"/>
    </source>
</evidence>
<accession>A0A7J7IIY7</accession>
<evidence type="ECO:0000256" key="6">
    <source>
        <dbReference type="ARBA" id="ARBA00022692"/>
    </source>
</evidence>
<evidence type="ECO:0000256" key="11">
    <source>
        <dbReference type="ARBA" id="ARBA00023004"/>
    </source>
</evidence>
<dbReference type="GO" id="GO:0010230">
    <property type="term" value="P:alternative respiration"/>
    <property type="evidence" value="ECO:0007669"/>
    <property type="project" value="TreeGrafter"/>
</dbReference>